<gene>
    <name evidence="2" type="ORF">NDU88_006389</name>
</gene>
<keyword evidence="1" id="KW-0472">Membrane</keyword>
<protein>
    <submittedName>
        <fullName evidence="2">Uncharacterized protein</fullName>
    </submittedName>
</protein>
<dbReference type="Proteomes" id="UP001066276">
    <property type="component" value="Chromosome 1_2"/>
</dbReference>
<sequence length="251" mass="25771">MEAATYPTLLWLRLPPAGVKSDGRNASWKLPRVQELSSSLRRLTTRDGSHVSGGACVGCPLGKMLGTVAEAVDVPWGGAGAVLAAVPVVAVLAAVSVVAVLVAMLPAVHGSAPAEGHSRMFPAASDGCPLRKMLGTVTEAVDVPGAVQLTVQVLVVVVVAGQLAVFAAVQVGVVVDRKCDIGPSVGATMPSPDLLFSFWAFPSFDGGAVVLPPSPLLSPWWLVLSASPSGMWAPFSPWPVAECPCPPYVAH</sequence>
<name>A0AAV7WAK8_PLEWA</name>
<evidence type="ECO:0000313" key="2">
    <source>
        <dbReference type="EMBL" id="KAJ1211027.1"/>
    </source>
</evidence>
<organism evidence="2 3">
    <name type="scientific">Pleurodeles waltl</name>
    <name type="common">Iberian ribbed newt</name>
    <dbReference type="NCBI Taxonomy" id="8319"/>
    <lineage>
        <taxon>Eukaryota</taxon>
        <taxon>Metazoa</taxon>
        <taxon>Chordata</taxon>
        <taxon>Craniata</taxon>
        <taxon>Vertebrata</taxon>
        <taxon>Euteleostomi</taxon>
        <taxon>Amphibia</taxon>
        <taxon>Batrachia</taxon>
        <taxon>Caudata</taxon>
        <taxon>Salamandroidea</taxon>
        <taxon>Salamandridae</taxon>
        <taxon>Pleurodelinae</taxon>
        <taxon>Pleurodeles</taxon>
    </lineage>
</organism>
<keyword evidence="1" id="KW-1133">Transmembrane helix</keyword>
<dbReference type="EMBL" id="JANPWB010000002">
    <property type="protein sequence ID" value="KAJ1211027.1"/>
    <property type="molecule type" value="Genomic_DNA"/>
</dbReference>
<proteinExistence type="predicted"/>
<accession>A0AAV7WAK8</accession>
<reference evidence="2" key="1">
    <citation type="journal article" date="2022" name="bioRxiv">
        <title>Sequencing and chromosome-scale assembly of the giantPleurodeles waltlgenome.</title>
        <authorList>
            <person name="Brown T."/>
            <person name="Elewa A."/>
            <person name="Iarovenko S."/>
            <person name="Subramanian E."/>
            <person name="Araus A.J."/>
            <person name="Petzold A."/>
            <person name="Susuki M."/>
            <person name="Suzuki K.-i.T."/>
            <person name="Hayashi T."/>
            <person name="Toyoda A."/>
            <person name="Oliveira C."/>
            <person name="Osipova E."/>
            <person name="Leigh N.D."/>
            <person name="Simon A."/>
            <person name="Yun M.H."/>
        </authorList>
    </citation>
    <scope>NUCLEOTIDE SEQUENCE</scope>
    <source>
        <strain evidence="2">20211129_DDA</strain>
        <tissue evidence="2">Liver</tissue>
    </source>
</reference>
<comment type="caution">
    <text evidence="2">The sequence shown here is derived from an EMBL/GenBank/DDBJ whole genome shotgun (WGS) entry which is preliminary data.</text>
</comment>
<evidence type="ECO:0000313" key="3">
    <source>
        <dbReference type="Proteomes" id="UP001066276"/>
    </source>
</evidence>
<keyword evidence="1" id="KW-0812">Transmembrane</keyword>
<dbReference type="AlphaFoldDB" id="A0AAV7WAK8"/>
<evidence type="ECO:0000256" key="1">
    <source>
        <dbReference type="SAM" id="Phobius"/>
    </source>
</evidence>
<feature type="transmembrane region" description="Helical" evidence="1">
    <location>
        <begin position="81"/>
        <end position="105"/>
    </location>
</feature>
<keyword evidence="3" id="KW-1185">Reference proteome</keyword>
<feature type="transmembrane region" description="Helical" evidence="1">
    <location>
        <begin position="153"/>
        <end position="175"/>
    </location>
</feature>